<protein>
    <submittedName>
        <fullName evidence="2">Transposase</fullName>
    </submittedName>
</protein>
<dbReference type="EMBL" id="CP045643">
    <property type="protein sequence ID" value="QFZ78410.1"/>
    <property type="molecule type" value="Genomic_DNA"/>
</dbReference>
<accession>A0A5Q0LN07</accession>
<dbReference type="InterPro" id="IPR025161">
    <property type="entry name" value="IS402-like_dom"/>
</dbReference>
<reference evidence="2 3" key="1">
    <citation type="submission" date="2019-10" db="EMBL/GenBank/DDBJ databases">
        <title>A novel species.</title>
        <authorList>
            <person name="Gao J."/>
        </authorList>
    </citation>
    <scope>NUCLEOTIDE SEQUENCE [LARGE SCALE GENOMIC DNA]</scope>
    <source>
        <strain evidence="2 3">QMT-28</strain>
    </source>
</reference>
<gene>
    <name evidence="2" type="ORF">GFH48_38630</name>
</gene>
<dbReference type="RefSeq" id="WP_153292584.1">
    <property type="nucleotide sequence ID" value="NZ_CP045643.1"/>
</dbReference>
<evidence type="ECO:0000313" key="3">
    <source>
        <dbReference type="Proteomes" id="UP000326179"/>
    </source>
</evidence>
<dbReference type="PANTHER" id="PTHR46637:SF1">
    <property type="entry name" value="BLL5188 PROTEIN"/>
    <property type="match status" value="1"/>
</dbReference>
<sequence length="144" mass="15944">MDLERELVPDGLRKLATALIPPCKPRGRAVERLRWRTGKCSAAMVYALTTSLCWASLPSCFGVGPATAHRRFAAWTRAGLWRRLHKALASRGWDHPRACGEQVPRASTATLGAGHPRVRRAPVTNTVTAWSLPVRRELPERISS</sequence>
<keyword evidence="3" id="KW-1185">Reference proteome</keyword>
<dbReference type="Proteomes" id="UP000326179">
    <property type="component" value="Chromosome"/>
</dbReference>
<dbReference type="AlphaFoldDB" id="A0A5Q0LN07"/>
<feature type="domain" description="Insertion element IS402-like" evidence="1">
    <location>
        <begin position="16"/>
        <end position="85"/>
    </location>
</feature>
<dbReference type="KEGG" id="sfy:GFH48_38630"/>
<organism evidence="2 3">
    <name type="scientific">Streptomyces fagopyri</name>
    <dbReference type="NCBI Taxonomy" id="2662397"/>
    <lineage>
        <taxon>Bacteria</taxon>
        <taxon>Bacillati</taxon>
        <taxon>Actinomycetota</taxon>
        <taxon>Actinomycetes</taxon>
        <taxon>Kitasatosporales</taxon>
        <taxon>Streptomycetaceae</taxon>
        <taxon>Streptomyces</taxon>
    </lineage>
</organism>
<name>A0A5Q0LN07_9ACTN</name>
<evidence type="ECO:0000259" key="1">
    <source>
        <dbReference type="Pfam" id="PF13340"/>
    </source>
</evidence>
<dbReference type="InterPro" id="IPR052909">
    <property type="entry name" value="Transposase_6_like"/>
</dbReference>
<dbReference type="Pfam" id="PF13340">
    <property type="entry name" value="DUF4096"/>
    <property type="match status" value="1"/>
</dbReference>
<evidence type="ECO:0000313" key="2">
    <source>
        <dbReference type="EMBL" id="QFZ78410.1"/>
    </source>
</evidence>
<proteinExistence type="predicted"/>
<dbReference type="PANTHER" id="PTHR46637">
    <property type="entry name" value="TIS1421-TRANSPOSASE PROTEIN A"/>
    <property type="match status" value="1"/>
</dbReference>